<keyword evidence="3 5" id="KW-1133">Transmembrane helix</keyword>
<evidence type="ECO:0000256" key="3">
    <source>
        <dbReference type="ARBA" id="ARBA00022989"/>
    </source>
</evidence>
<feature type="transmembrane region" description="Helical" evidence="5">
    <location>
        <begin position="97"/>
        <end position="115"/>
    </location>
</feature>
<feature type="transmembrane region" description="Helical" evidence="5">
    <location>
        <begin position="193"/>
        <end position="210"/>
    </location>
</feature>
<evidence type="ECO:0000313" key="6">
    <source>
        <dbReference type="EMBL" id="OIQ79155.1"/>
    </source>
</evidence>
<proteinExistence type="predicted"/>
<dbReference type="AlphaFoldDB" id="A0A1J5QNT0"/>
<feature type="transmembrane region" description="Helical" evidence="5">
    <location>
        <begin position="161"/>
        <end position="181"/>
    </location>
</feature>
<protein>
    <submittedName>
        <fullName evidence="6">Sulfite exporter TauE/SafE</fullName>
    </submittedName>
</protein>
<accession>A0A1J5QNT0</accession>
<feature type="transmembrane region" description="Helical" evidence="5">
    <location>
        <begin position="222"/>
        <end position="240"/>
    </location>
</feature>
<dbReference type="InterPro" id="IPR051598">
    <property type="entry name" value="TSUP/Inactive_protease-like"/>
</dbReference>
<dbReference type="PANTHER" id="PTHR43701:SF2">
    <property type="entry name" value="MEMBRANE TRANSPORTER PROTEIN YJNA-RELATED"/>
    <property type="match status" value="1"/>
</dbReference>
<keyword evidence="4 5" id="KW-0472">Membrane</keyword>
<feature type="transmembrane region" description="Helical" evidence="5">
    <location>
        <begin position="127"/>
        <end position="149"/>
    </location>
</feature>
<evidence type="ECO:0000256" key="2">
    <source>
        <dbReference type="ARBA" id="ARBA00022692"/>
    </source>
</evidence>
<sequence length="241" mass="24560">MTALLVGLLVGACMALFGAGAGSITIPLAVHFMHLSYHTAGIAGLVVVLSSGTAAAFIGSRKGLVVFRAALPFLILSTPATLIAAQFGRHISNRTSALLLVALLISASLIFWFRHQEQEAKHNLVRGSLGAIAAGGTSGILGVGAGFVVVPSLRLASGLTIAKAAATSSLVLAVNSIAALIVRHNEAKSITSLWLLALASVAGALLAGSVSHRIPSKLRHRGLSILLLGFAIVTLVDALTK</sequence>
<dbReference type="PANTHER" id="PTHR43701">
    <property type="entry name" value="MEMBRANE TRANSPORTER PROTEIN MJ0441-RELATED"/>
    <property type="match status" value="1"/>
</dbReference>
<dbReference type="Pfam" id="PF01925">
    <property type="entry name" value="TauE"/>
    <property type="match status" value="1"/>
</dbReference>
<gene>
    <name evidence="6" type="ORF">GALL_391120</name>
</gene>
<reference evidence="6" key="1">
    <citation type="submission" date="2016-10" db="EMBL/GenBank/DDBJ databases">
        <title>Sequence of Gallionella enrichment culture.</title>
        <authorList>
            <person name="Poehlein A."/>
            <person name="Muehling M."/>
            <person name="Daniel R."/>
        </authorList>
    </citation>
    <scope>NUCLEOTIDE SEQUENCE</scope>
</reference>
<feature type="transmembrane region" description="Helical" evidence="5">
    <location>
        <begin position="65"/>
        <end position="85"/>
    </location>
</feature>
<name>A0A1J5QNT0_9ZZZZ</name>
<feature type="transmembrane region" description="Helical" evidence="5">
    <location>
        <begin position="37"/>
        <end position="58"/>
    </location>
</feature>
<keyword evidence="2 5" id="KW-0812">Transmembrane</keyword>
<dbReference type="InterPro" id="IPR002781">
    <property type="entry name" value="TM_pro_TauE-like"/>
</dbReference>
<evidence type="ECO:0000256" key="1">
    <source>
        <dbReference type="ARBA" id="ARBA00004141"/>
    </source>
</evidence>
<evidence type="ECO:0000256" key="5">
    <source>
        <dbReference type="SAM" id="Phobius"/>
    </source>
</evidence>
<comment type="subcellular location">
    <subcellularLocation>
        <location evidence="1">Membrane</location>
        <topology evidence="1">Multi-pass membrane protein</topology>
    </subcellularLocation>
</comment>
<dbReference type="GO" id="GO:0016020">
    <property type="term" value="C:membrane"/>
    <property type="evidence" value="ECO:0007669"/>
    <property type="project" value="UniProtKB-SubCell"/>
</dbReference>
<comment type="caution">
    <text evidence="6">The sequence shown here is derived from an EMBL/GenBank/DDBJ whole genome shotgun (WGS) entry which is preliminary data.</text>
</comment>
<organism evidence="6">
    <name type="scientific">mine drainage metagenome</name>
    <dbReference type="NCBI Taxonomy" id="410659"/>
    <lineage>
        <taxon>unclassified sequences</taxon>
        <taxon>metagenomes</taxon>
        <taxon>ecological metagenomes</taxon>
    </lineage>
</organism>
<evidence type="ECO:0000256" key="4">
    <source>
        <dbReference type="ARBA" id="ARBA00023136"/>
    </source>
</evidence>
<dbReference type="EMBL" id="MLJW01001264">
    <property type="protein sequence ID" value="OIQ79155.1"/>
    <property type="molecule type" value="Genomic_DNA"/>
</dbReference>